<protein>
    <submittedName>
        <fullName evidence="1">Uncharacterized protein</fullName>
    </submittedName>
</protein>
<keyword evidence="2" id="KW-1185">Reference proteome</keyword>
<dbReference type="AlphaFoldDB" id="A0A6A0AIL5"/>
<dbReference type="EMBL" id="BLLF01007068">
    <property type="protein sequence ID" value="GFH32750.1"/>
    <property type="molecule type" value="Genomic_DNA"/>
</dbReference>
<reference evidence="1 2" key="1">
    <citation type="submission" date="2020-02" db="EMBL/GenBank/DDBJ databases">
        <title>Draft genome sequence of Haematococcus lacustris strain NIES-144.</title>
        <authorList>
            <person name="Morimoto D."/>
            <person name="Nakagawa S."/>
            <person name="Yoshida T."/>
            <person name="Sawayama S."/>
        </authorList>
    </citation>
    <scope>NUCLEOTIDE SEQUENCE [LARGE SCALE GENOMIC DNA]</scope>
    <source>
        <strain evidence="1 2">NIES-144</strain>
    </source>
</reference>
<organism evidence="1 2">
    <name type="scientific">Haematococcus lacustris</name>
    <name type="common">Green alga</name>
    <name type="synonym">Haematococcus pluvialis</name>
    <dbReference type="NCBI Taxonomy" id="44745"/>
    <lineage>
        <taxon>Eukaryota</taxon>
        <taxon>Viridiplantae</taxon>
        <taxon>Chlorophyta</taxon>
        <taxon>core chlorophytes</taxon>
        <taxon>Chlorophyceae</taxon>
        <taxon>CS clade</taxon>
        <taxon>Chlamydomonadales</taxon>
        <taxon>Haematococcaceae</taxon>
        <taxon>Haematococcus</taxon>
    </lineage>
</organism>
<proteinExistence type="predicted"/>
<comment type="caution">
    <text evidence="1">The sequence shown here is derived from an EMBL/GenBank/DDBJ whole genome shotgun (WGS) entry which is preliminary data.</text>
</comment>
<gene>
    <name evidence="1" type="ORF">HaLaN_32021</name>
</gene>
<accession>A0A6A0AIL5</accession>
<feature type="non-terminal residue" evidence="1">
    <location>
        <position position="1"/>
    </location>
</feature>
<name>A0A6A0AIL5_HAELA</name>
<evidence type="ECO:0000313" key="2">
    <source>
        <dbReference type="Proteomes" id="UP000485058"/>
    </source>
</evidence>
<feature type="non-terminal residue" evidence="1">
    <location>
        <position position="73"/>
    </location>
</feature>
<sequence>MQEFQADLKAPDTTFPPNLHMLICRCHMATEQMAKCNCAVTAWQLSRWQLSRWQLALGSKAVDVEVVTLPSKA</sequence>
<dbReference type="Proteomes" id="UP000485058">
    <property type="component" value="Unassembled WGS sequence"/>
</dbReference>
<evidence type="ECO:0000313" key="1">
    <source>
        <dbReference type="EMBL" id="GFH32750.1"/>
    </source>
</evidence>